<dbReference type="Proteomes" id="UP001165101">
    <property type="component" value="Unassembled WGS sequence"/>
</dbReference>
<keyword evidence="2" id="KW-1185">Reference proteome</keyword>
<name>A0ACB5TQD9_CANBO</name>
<organism evidence="1 2">
    <name type="scientific">Candida boidinii</name>
    <name type="common">Yeast</name>
    <dbReference type="NCBI Taxonomy" id="5477"/>
    <lineage>
        <taxon>Eukaryota</taxon>
        <taxon>Fungi</taxon>
        <taxon>Dikarya</taxon>
        <taxon>Ascomycota</taxon>
        <taxon>Saccharomycotina</taxon>
        <taxon>Pichiomycetes</taxon>
        <taxon>Pichiales</taxon>
        <taxon>Pichiaceae</taxon>
        <taxon>Ogataea</taxon>
        <taxon>Ogataea/Candida clade</taxon>
    </lineage>
</organism>
<proteinExistence type="predicted"/>
<sequence>MSFVTLRSINSSSSVISYKSLSPLLVRSYKLTNNSYSKPTIIFNNKIQNNLNLIRFNSTATIKTLKTQEDINNDQLIKRLENHKKLKDESMKLINNSLNHYKKLIENSDLNSFKYKLSKKYYNIEFLNKFKDDFLNKLNSNEIELNLTIKNLNIEKLNTINNLSISQFYYNPMIKNFPLFIYSLLNNKNLIYKLNLIKKNKIINNNNNNNNEIINKDISYIVDLIIEKILYNQMKPFNLQFVYNDASNNQNFNKNLTFNIMDIDNPYEWFPEARKLKRKIVMHVGPTNSGKTYNALKRLENCSKGYFAGPLRLLAREVYDKFQAKGVRCNLVTGEEVIVDVDEYGNRAGLTSGTIEMLSVNDTYDVVVVDEIQMIGDEFRGSAWTNAVLGARAKEIHLCGEISSVPLIKKLVEMTGDELEINEYERLGKLLIENDPVNMSDLKKGDCVVCFSKNAILELKSRIEKETDLTCAVIYGSLPPETRAQEAQRFNDGYYDTVIASDAIGMGLNLKINRVIFTTCQKFNGRDMVPLTNSSIKQIGGRAGRFGVINENGESVGKISAIGKEELDDIRKGIEAPIEYLQKAILWPPENLWIKYYSMFPKNSLLSTIFSKFENDLNHLYTSSSFSPHSISPSSISSSSSSNIN</sequence>
<accession>A0ACB5TQD9</accession>
<dbReference type="EMBL" id="BSXV01001422">
    <property type="protein sequence ID" value="GME92793.1"/>
    <property type="molecule type" value="Genomic_DNA"/>
</dbReference>
<protein>
    <submittedName>
        <fullName evidence="1">Unnamed protein product</fullName>
    </submittedName>
</protein>
<comment type="caution">
    <text evidence="1">The sequence shown here is derived from an EMBL/GenBank/DDBJ whole genome shotgun (WGS) entry which is preliminary data.</text>
</comment>
<evidence type="ECO:0000313" key="2">
    <source>
        <dbReference type="Proteomes" id="UP001165101"/>
    </source>
</evidence>
<gene>
    <name evidence="1" type="ORF">Cboi01_000288700</name>
</gene>
<evidence type="ECO:0000313" key="1">
    <source>
        <dbReference type="EMBL" id="GME92793.1"/>
    </source>
</evidence>
<reference evidence="1" key="1">
    <citation type="submission" date="2023-04" db="EMBL/GenBank/DDBJ databases">
        <title>Candida boidinii NBRC 1967.</title>
        <authorList>
            <person name="Ichikawa N."/>
            <person name="Sato H."/>
            <person name="Tonouchi N."/>
        </authorList>
    </citation>
    <scope>NUCLEOTIDE SEQUENCE</scope>
    <source>
        <strain evidence="1">NBRC 1967</strain>
    </source>
</reference>